<evidence type="ECO:0000313" key="2">
    <source>
        <dbReference type="EMBL" id="CAA7031283.1"/>
    </source>
</evidence>
<gene>
    <name evidence="2" type="ORF">MERR_LOCUS18518</name>
</gene>
<keyword evidence="3" id="KW-1185">Reference proteome</keyword>
<protein>
    <recommendedName>
        <fullName evidence="4">MATH domain-containing protein</fullName>
    </recommendedName>
</protein>
<dbReference type="AlphaFoldDB" id="A0A6D2IS62"/>
<dbReference type="EMBL" id="CACVBM020001106">
    <property type="protein sequence ID" value="CAA7031283.1"/>
    <property type="molecule type" value="Genomic_DNA"/>
</dbReference>
<sequence length="367" mass="42550">MSLEHSIYKQTRERLCRNQRLLTNSVFLETHRFVSANRFNSTGNNQLSQFQSDCKTEIFLKLNHTSFSYNTFKQHSFVLDEQLKCFINLFPLESPRKLFCAEIGGWGRTRAVPLQKLQKYMVKNKLIVKVEVKVVEVVDEGVVTGKEMLDVRGFQVLYHQVVSVGRLFIEHPDIALNLRLTNQFLKTTYMNVLLGLVETLNKPPHDISETELSNAGSELIDLTDVGFKLDWLKTKLDEVTLERKKSNVQVQELEEHIKNLTLDLNKEKGKADTCAAKVLSLEKTVSDLEYELNKEKLESAAKILSLEQTVSTLKHKEFDLEKELQKEKNESYTYAAKANSLEQTMWDLKYKVFDLKEELNKEKQESY</sequence>
<feature type="coiled-coil region" evidence="1">
    <location>
        <begin position="236"/>
        <end position="330"/>
    </location>
</feature>
<dbReference type="OrthoDB" id="1096033at2759"/>
<accession>A0A6D2IS62</accession>
<reference evidence="2" key="1">
    <citation type="submission" date="2020-01" db="EMBL/GenBank/DDBJ databases">
        <authorList>
            <person name="Mishra B."/>
        </authorList>
    </citation>
    <scope>NUCLEOTIDE SEQUENCE [LARGE SCALE GENOMIC DNA]</scope>
</reference>
<name>A0A6D2IS62_9BRAS</name>
<dbReference type="PANTHER" id="PTHR46236:SF12">
    <property type="entry name" value="MATH DOMAIN-CONTAINING PROTEIN"/>
    <property type="match status" value="1"/>
</dbReference>
<dbReference type="PANTHER" id="PTHR46236">
    <property type="entry name" value="TRAF-LIKE SUPERFAMILY PROTEIN"/>
    <property type="match status" value="1"/>
</dbReference>
<dbReference type="InterPro" id="IPR050804">
    <property type="entry name" value="MCC"/>
</dbReference>
<dbReference type="Proteomes" id="UP000467841">
    <property type="component" value="Unassembled WGS sequence"/>
</dbReference>
<comment type="caution">
    <text evidence="2">The sequence shown here is derived from an EMBL/GenBank/DDBJ whole genome shotgun (WGS) entry which is preliminary data.</text>
</comment>
<evidence type="ECO:0000313" key="3">
    <source>
        <dbReference type="Proteomes" id="UP000467841"/>
    </source>
</evidence>
<organism evidence="2 3">
    <name type="scientific">Microthlaspi erraticum</name>
    <dbReference type="NCBI Taxonomy" id="1685480"/>
    <lineage>
        <taxon>Eukaryota</taxon>
        <taxon>Viridiplantae</taxon>
        <taxon>Streptophyta</taxon>
        <taxon>Embryophyta</taxon>
        <taxon>Tracheophyta</taxon>
        <taxon>Spermatophyta</taxon>
        <taxon>Magnoliopsida</taxon>
        <taxon>eudicotyledons</taxon>
        <taxon>Gunneridae</taxon>
        <taxon>Pentapetalae</taxon>
        <taxon>rosids</taxon>
        <taxon>malvids</taxon>
        <taxon>Brassicales</taxon>
        <taxon>Brassicaceae</taxon>
        <taxon>Coluteocarpeae</taxon>
        <taxon>Microthlaspi</taxon>
    </lineage>
</organism>
<dbReference type="Gene3D" id="1.10.287.1490">
    <property type="match status" value="1"/>
</dbReference>
<evidence type="ECO:0008006" key="4">
    <source>
        <dbReference type="Google" id="ProtNLM"/>
    </source>
</evidence>
<evidence type="ECO:0000256" key="1">
    <source>
        <dbReference type="SAM" id="Coils"/>
    </source>
</evidence>
<proteinExistence type="predicted"/>
<keyword evidence="1" id="KW-0175">Coiled coil</keyword>